<dbReference type="GO" id="GO:0005737">
    <property type="term" value="C:cytoplasm"/>
    <property type="evidence" value="ECO:0007669"/>
    <property type="project" value="InterPro"/>
</dbReference>
<dbReference type="GO" id="GO:0070006">
    <property type="term" value="F:metalloaminopeptidase activity"/>
    <property type="evidence" value="ECO:0007669"/>
    <property type="project" value="InterPro"/>
</dbReference>
<dbReference type="Gene3D" id="3.40.630.10">
    <property type="entry name" value="Zn peptidases"/>
    <property type="match status" value="1"/>
</dbReference>
<dbReference type="InterPro" id="IPR011356">
    <property type="entry name" value="Leucine_aapep/pepB"/>
</dbReference>
<organism evidence="10 11">
    <name type="scientific">Micropruina glycogenica</name>
    <dbReference type="NCBI Taxonomy" id="75385"/>
    <lineage>
        <taxon>Bacteria</taxon>
        <taxon>Bacillati</taxon>
        <taxon>Actinomycetota</taxon>
        <taxon>Actinomycetes</taxon>
        <taxon>Propionibacteriales</taxon>
        <taxon>Nocardioidaceae</taxon>
        <taxon>Micropruina</taxon>
    </lineage>
</organism>
<sequence length="144" mass="15360">MESRPSDSTNNVAMKITVGSPKLEKAWFRVSTPVAQRRKQLDSDVVDISNLGGSFAGCTTAALFLQEFVGEKPWAHIDIAGTMSTDADDSSFGRCDRLPRPAAGAVGGGLLTYRWSSLSLVEPGVGRACRDPRGCVCSAERGRP</sequence>
<protein>
    <recommendedName>
        <fullName evidence="7">Probable cytosol aminopeptidase</fullName>
    </recommendedName>
    <alternativeName>
        <fullName evidence="8">Leucine aminopeptidase</fullName>
    </alternativeName>
    <alternativeName>
        <fullName evidence="5">Leucyl aminopeptidase</fullName>
    </alternativeName>
</protein>
<name>A0A2N9JCS6_9ACTN</name>
<evidence type="ECO:0000259" key="9">
    <source>
        <dbReference type="Pfam" id="PF00883"/>
    </source>
</evidence>
<dbReference type="AlphaFoldDB" id="A0A2N9JCS6"/>
<accession>A0A2N9JCS6</accession>
<dbReference type="Proteomes" id="UP000238164">
    <property type="component" value="Chromosome 1"/>
</dbReference>
<dbReference type="PANTHER" id="PTHR11963:SF23">
    <property type="entry name" value="CYTOSOL AMINOPEPTIDASE"/>
    <property type="match status" value="1"/>
</dbReference>
<evidence type="ECO:0000256" key="1">
    <source>
        <dbReference type="ARBA" id="ARBA00009528"/>
    </source>
</evidence>
<evidence type="ECO:0000256" key="2">
    <source>
        <dbReference type="ARBA" id="ARBA00022438"/>
    </source>
</evidence>
<proteinExistence type="inferred from homology"/>
<evidence type="ECO:0000256" key="7">
    <source>
        <dbReference type="ARBA" id="ARBA00050021"/>
    </source>
</evidence>
<dbReference type="PANTHER" id="PTHR11963">
    <property type="entry name" value="LEUCINE AMINOPEPTIDASE-RELATED"/>
    <property type="match status" value="1"/>
</dbReference>
<keyword evidence="11" id="KW-1185">Reference proteome</keyword>
<evidence type="ECO:0000313" key="10">
    <source>
        <dbReference type="EMBL" id="SPD85298.1"/>
    </source>
</evidence>
<dbReference type="EMBL" id="LT985188">
    <property type="protein sequence ID" value="SPD85298.1"/>
    <property type="molecule type" value="Genomic_DNA"/>
</dbReference>
<gene>
    <name evidence="10" type="ORF">MPLG2_0262</name>
</gene>
<feature type="domain" description="Cytosol aminopeptidase" evidence="9">
    <location>
        <begin position="33"/>
        <end position="87"/>
    </location>
</feature>
<keyword evidence="3" id="KW-0645">Protease</keyword>
<evidence type="ECO:0000313" key="11">
    <source>
        <dbReference type="Proteomes" id="UP000238164"/>
    </source>
</evidence>
<dbReference type="KEGG" id="mgg:MPLG2_0262"/>
<reference evidence="10 11" key="1">
    <citation type="submission" date="2018-02" db="EMBL/GenBank/DDBJ databases">
        <authorList>
            <person name="Cohen D.B."/>
            <person name="Kent A.D."/>
        </authorList>
    </citation>
    <scope>NUCLEOTIDE SEQUENCE [LARGE SCALE GENOMIC DNA]</scope>
    <source>
        <strain evidence="10">1</strain>
    </source>
</reference>
<evidence type="ECO:0000256" key="4">
    <source>
        <dbReference type="ARBA" id="ARBA00022801"/>
    </source>
</evidence>
<dbReference type="Pfam" id="PF00883">
    <property type="entry name" value="Peptidase_M17"/>
    <property type="match status" value="1"/>
</dbReference>
<evidence type="ECO:0000256" key="8">
    <source>
        <dbReference type="ARBA" id="ARBA00050061"/>
    </source>
</evidence>
<dbReference type="GO" id="GO:0030145">
    <property type="term" value="F:manganese ion binding"/>
    <property type="evidence" value="ECO:0007669"/>
    <property type="project" value="InterPro"/>
</dbReference>
<dbReference type="GO" id="GO:0006508">
    <property type="term" value="P:proteolysis"/>
    <property type="evidence" value="ECO:0007669"/>
    <property type="project" value="UniProtKB-KW"/>
</dbReference>
<keyword evidence="2" id="KW-0031">Aminopeptidase</keyword>
<keyword evidence="4" id="KW-0378">Hydrolase</keyword>
<evidence type="ECO:0000256" key="5">
    <source>
        <dbReference type="ARBA" id="ARBA00033172"/>
    </source>
</evidence>
<comment type="similarity">
    <text evidence="1">Belongs to the peptidase M17 family.</text>
</comment>
<evidence type="ECO:0000256" key="6">
    <source>
        <dbReference type="ARBA" id="ARBA00049972"/>
    </source>
</evidence>
<dbReference type="InterPro" id="IPR000819">
    <property type="entry name" value="Peptidase_M17_C"/>
</dbReference>
<comment type="function">
    <text evidence="6">Presumably involved in the processing and regular turnover of intracellular proteins. Catalyzes the removal of unsubstituted N-terminal amino acids from various peptides.</text>
</comment>
<dbReference type="SUPFAM" id="SSF53187">
    <property type="entry name" value="Zn-dependent exopeptidases"/>
    <property type="match status" value="1"/>
</dbReference>
<evidence type="ECO:0000256" key="3">
    <source>
        <dbReference type="ARBA" id="ARBA00022670"/>
    </source>
</evidence>